<accession>A0A105VKR5</accession>
<gene>
    <name evidence="1" type="ORF">WT27_32025</name>
</gene>
<evidence type="ECO:0000313" key="2">
    <source>
        <dbReference type="Proteomes" id="UP000062317"/>
    </source>
</evidence>
<evidence type="ECO:0000313" key="1">
    <source>
        <dbReference type="EMBL" id="KVV49574.1"/>
    </source>
</evidence>
<reference evidence="1 2" key="1">
    <citation type="submission" date="2015-11" db="EMBL/GenBank/DDBJ databases">
        <title>Expanding the genomic diversity of Burkholderia species for the development of highly accurate diagnostics.</title>
        <authorList>
            <person name="Sahl J."/>
            <person name="Keim P."/>
            <person name="Wagner D."/>
        </authorList>
    </citation>
    <scope>NUCLEOTIDE SEQUENCE [LARGE SCALE GENOMIC DNA]</scope>
    <source>
        <strain evidence="1 2">MSMB1301WGS</strain>
    </source>
</reference>
<keyword evidence="2" id="KW-1185">Reference proteome</keyword>
<name>A0A105VKR5_9BURK</name>
<protein>
    <recommendedName>
        <fullName evidence="3">Integrase</fullName>
    </recommendedName>
</protein>
<organism evidence="1 2">
    <name type="scientific">Burkholderia territorii</name>
    <dbReference type="NCBI Taxonomy" id="1503055"/>
    <lineage>
        <taxon>Bacteria</taxon>
        <taxon>Pseudomonadati</taxon>
        <taxon>Pseudomonadota</taxon>
        <taxon>Betaproteobacteria</taxon>
        <taxon>Burkholderiales</taxon>
        <taxon>Burkholderiaceae</taxon>
        <taxon>Burkholderia</taxon>
        <taxon>Burkholderia cepacia complex</taxon>
    </lineage>
</organism>
<dbReference type="EMBL" id="LPEQ01000053">
    <property type="protein sequence ID" value="KVV49574.1"/>
    <property type="molecule type" value="Genomic_DNA"/>
</dbReference>
<dbReference type="AlphaFoldDB" id="A0A105VKR5"/>
<comment type="caution">
    <text evidence="1">The sequence shown here is derived from an EMBL/GenBank/DDBJ whole genome shotgun (WGS) entry which is preliminary data.</text>
</comment>
<dbReference type="Proteomes" id="UP000062317">
    <property type="component" value="Unassembled WGS sequence"/>
</dbReference>
<sequence length="81" mass="9557">MYTRSGWNTNCSRLMGYCEKEAQARSESFERFALRDMRLAAVTDRKDEGDDRIVDAGGWSDERMINKTYDRRRARKVRATK</sequence>
<dbReference type="RefSeq" id="WP_060105308.1">
    <property type="nucleotide sequence ID" value="NZ_LPEQ01000053.1"/>
</dbReference>
<proteinExistence type="predicted"/>
<evidence type="ECO:0008006" key="3">
    <source>
        <dbReference type="Google" id="ProtNLM"/>
    </source>
</evidence>